<dbReference type="SUPFAM" id="SSF53223">
    <property type="entry name" value="Aminoacid dehydrogenase-like, N-terminal domain"/>
    <property type="match status" value="1"/>
</dbReference>
<dbReference type="EC" id="1.1.1.25" evidence="2 8"/>
<dbReference type="PANTHER" id="PTHR21089">
    <property type="entry name" value="SHIKIMATE DEHYDROGENASE"/>
    <property type="match status" value="1"/>
</dbReference>
<feature type="binding site" evidence="8">
    <location>
        <position position="131"/>
    </location>
    <ligand>
        <name>shikimate</name>
        <dbReference type="ChEBI" id="CHEBI:36208"/>
    </ligand>
</feature>
<keyword evidence="4 8" id="KW-0521">NADP</keyword>
<evidence type="ECO:0000256" key="5">
    <source>
        <dbReference type="ARBA" id="ARBA00023002"/>
    </source>
</evidence>
<dbReference type="InterPro" id="IPR006151">
    <property type="entry name" value="Shikm_DH/Glu-tRNA_Rdtase"/>
</dbReference>
<feature type="binding site" evidence="8">
    <location>
        <position position="257"/>
    </location>
    <ligand>
        <name>shikimate</name>
        <dbReference type="ChEBI" id="CHEBI:36208"/>
    </ligand>
</feature>
<dbReference type="GO" id="GO:0009073">
    <property type="term" value="P:aromatic amino acid family biosynthetic process"/>
    <property type="evidence" value="ECO:0007669"/>
    <property type="project" value="UniProtKB-KW"/>
</dbReference>
<dbReference type="Pfam" id="PF18317">
    <property type="entry name" value="SDH_C"/>
    <property type="match status" value="1"/>
</dbReference>
<organism evidence="12 13">
    <name type="scientific">Desulfoscipio gibsoniae DSM 7213</name>
    <dbReference type="NCBI Taxonomy" id="767817"/>
    <lineage>
        <taxon>Bacteria</taxon>
        <taxon>Bacillati</taxon>
        <taxon>Bacillota</taxon>
        <taxon>Clostridia</taxon>
        <taxon>Eubacteriales</taxon>
        <taxon>Desulfallaceae</taxon>
        <taxon>Desulfoscipio</taxon>
    </lineage>
</organism>
<dbReference type="Gene3D" id="3.40.50.10860">
    <property type="entry name" value="Leucine Dehydrogenase, chain A, domain 1"/>
    <property type="match status" value="1"/>
</dbReference>
<dbReference type="Pfam" id="PF08501">
    <property type="entry name" value="Shikimate_dh_N"/>
    <property type="match status" value="1"/>
</dbReference>
<evidence type="ECO:0000256" key="8">
    <source>
        <dbReference type="HAMAP-Rule" id="MF_00222"/>
    </source>
</evidence>
<dbReference type="PANTHER" id="PTHR21089:SF1">
    <property type="entry name" value="BIFUNCTIONAL 3-DEHYDROQUINATE DEHYDRATASE_SHIKIMATE DEHYDROGENASE, CHLOROPLASTIC"/>
    <property type="match status" value="1"/>
</dbReference>
<keyword evidence="13" id="KW-1185">Reference proteome</keyword>
<dbReference type="SUPFAM" id="SSF51735">
    <property type="entry name" value="NAD(P)-binding Rossmann-fold domains"/>
    <property type="match status" value="1"/>
</dbReference>
<feature type="binding site" evidence="8">
    <location>
        <position position="278"/>
    </location>
    <ligand>
        <name>NADP(+)</name>
        <dbReference type="ChEBI" id="CHEBI:58349"/>
    </ligand>
</feature>
<dbReference type="RefSeq" id="WP_006521797.1">
    <property type="nucleotide sequence ID" value="NC_021184.1"/>
</dbReference>
<comment type="caution">
    <text evidence="8">Lacks conserved residue(s) required for the propagation of feature annotation.</text>
</comment>
<feature type="binding site" evidence="8">
    <location>
        <begin position="156"/>
        <end position="160"/>
    </location>
    <ligand>
        <name>NADP(+)</name>
        <dbReference type="ChEBI" id="CHEBI:58349"/>
    </ligand>
</feature>
<dbReference type="InterPro" id="IPR041121">
    <property type="entry name" value="SDH_C"/>
</dbReference>
<dbReference type="HOGENOM" id="CLU_044063_0_1_9"/>
<feature type="binding site" evidence="8">
    <location>
        <position position="107"/>
    </location>
    <ligand>
        <name>NADP(+)</name>
        <dbReference type="ChEBI" id="CHEBI:58349"/>
    </ligand>
</feature>
<dbReference type="InterPro" id="IPR013708">
    <property type="entry name" value="Shikimate_DH-bd_N"/>
</dbReference>
<evidence type="ECO:0000256" key="2">
    <source>
        <dbReference type="ARBA" id="ARBA00012962"/>
    </source>
</evidence>
<dbReference type="Gene3D" id="3.40.50.720">
    <property type="entry name" value="NAD(P)-binding Rossmann-like Domain"/>
    <property type="match status" value="1"/>
</dbReference>
<evidence type="ECO:0000259" key="9">
    <source>
        <dbReference type="Pfam" id="PF01488"/>
    </source>
</evidence>
<dbReference type="NCBIfam" id="NF001314">
    <property type="entry name" value="PRK00258.2-2"/>
    <property type="match status" value="1"/>
</dbReference>
<feature type="domain" description="Shikimate dehydrogenase substrate binding N-terminal" evidence="10">
    <location>
        <begin position="36"/>
        <end position="118"/>
    </location>
</feature>
<comment type="pathway">
    <text evidence="1 8">Metabolic intermediate biosynthesis; chorismate biosynthesis; chorismate from D-erythrose 4-phosphate and phosphoenolpyruvate: step 4/7.</text>
</comment>
<evidence type="ECO:0000256" key="3">
    <source>
        <dbReference type="ARBA" id="ARBA00022605"/>
    </source>
</evidence>
<feature type="binding site" evidence="8">
    <location>
        <position position="285"/>
    </location>
    <ligand>
        <name>shikimate</name>
        <dbReference type="ChEBI" id="CHEBI:36208"/>
    </ligand>
</feature>
<dbReference type="InterPro" id="IPR046346">
    <property type="entry name" value="Aminoacid_DH-like_N_sf"/>
</dbReference>
<dbReference type="GO" id="GO:0008652">
    <property type="term" value="P:amino acid biosynthetic process"/>
    <property type="evidence" value="ECO:0007669"/>
    <property type="project" value="UniProtKB-KW"/>
</dbReference>
<comment type="function">
    <text evidence="8">Involved in the biosynthesis of the chorismate, which leads to the biosynthesis of aromatic amino acids. Catalyzes the reversible NADPH linked reduction of 3-dehydroshikimate (DHSA) to yield shikimate (SA).</text>
</comment>
<evidence type="ECO:0000256" key="7">
    <source>
        <dbReference type="ARBA" id="ARBA00049442"/>
    </source>
</evidence>
<evidence type="ECO:0000313" key="13">
    <source>
        <dbReference type="Proteomes" id="UP000013520"/>
    </source>
</evidence>
<dbReference type="HAMAP" id="MF_00222">
    <property type="entry name" value="Shikimate_DH_AroE"/>
    <property type="match status" value="1"/>
</dbReference>
<comment type="subunit">
    <text evidence="8">Homodimer.</text>
</comment>
<dbReference type="GO" id="GO:0019632">
    <property type="term" value="P:shikimate metabolic process"/>
    <property type="evidence" value="ECO:0007669"/>
    <property type="project" value="InterPro"/>
</dbReference>
<dbReference type="GO" id="GO:0050661">
    <property type="term" value="F:NADP binding"/>
    <property type="evidence" value="ECO:0007669"/>
    <property type="project" value="InterPro"/>
</dbReference>
<dbReference type="NCBIfam" id="TIGR00507">
    <property type="entry name" value="aroE"/>
    <property type="match status" value="1"/>
</dbReference>
<dbReference type="GO" id="GO:0005829">
    <property type="term" value="C:cytosol"/>
    <property type="evidence" value="ECO:0007669"/>
    <property type="project" value="TreeGrafter"/>
</dbReference>
<reference evidence="12 13" key="1">
    <citation type="submission" date="2012-01" db="EMBL/GenBank/DDBJ databases">
        <title>Complete sequence of Desulfotomaculum gibsoniae DSM 7213.</title>
        <authorList>
            <consortium name="US DOE Joint Genome Institute"/>
            <person name="Lucas S."/>
            <person name="Han J."/>
            <person name="Lapidus A."/>
            <person name="Cheng J.-F."/>
            <person name="Goodwin L."/>
            <person name="Pitluck S."/>
            <person name="Peters L."/>
            <person name="Ovchinnikova G."/>
            <person name="Teshima H."/>
            <person name="Detter J.C."/>
            <person name="Han C."/>
            <person name="Tapia R."/>
            <person name="Land M."/>
            <person name="Hauser L."/>
            <person name="Kyrpides N."/>
            <person name="Ivanova N."/>
            <person name="Pagani I."/>
            <person name="Parshina S."/>
            <person name="Plugge C."/>
            <person name="Muyzer G."/>
            <person name="Kuever J."/>
            <person name="Ivanova A."/>
            <person name="Nazina T."/>
            <person name="Klenk H.-P."/>
            <person name="Brambilla E."/>
            <person name="Spring S."/>
            <person name="Stams A.F."/>
            <person name="Woyke T."/>
        </authorList>
    </citation>
    <scope>NUCLEOTIDE SEQUENCE [LARGE SCALE GENOMIC DNA]</scope>
    <source>
        <strain evidence="12 13">DSM 7213</strain>
    </source>
</reference>
<dbReference type="NCBIfam" id="NF001319">
    <property type="entry name" value="PRK00258.3-3"/>
    <property type="match status" value="1"/>
</dbReference>
<comment type="similarity">
    <text evidence="8">Belongs to the shikimate dehydrogenase family.</text>
</comment>
<dbReference type="STRING" id="767817.Desgi_2663"/>
<dbReference type="InterPro" id="IPR036291">
    <property type="entry name" value="NAD(P)-bd_dom_sf"/>
</dbReference>
<gene>
    <name evidence="8" type="primary">aroE</name>
    <name evidence="12" type="ORF">Desgi_2663</name>
</gene>
<dbReference type="EMBL" id="CP003273">
    <property type="protein sequence ID" value="AGL02068.1"/>
    <property type="molecule type" value="Genomic_DNA"/>
</dbReference>
<dbReference type="Pfam" id="PF01488">
    <property type="entry name" value="Shikimate_DH"/>
    <property type="match status" value="1"/>
</dbReference>
<dbReference type="InterPro" id="IPR011342">
    <property type="entry name" value="Shikimate_DH"/>
</dbReference>
<sequence>MVYGKAGEEVAGQGVTAGGVTSGNMEIDGETLVYGIIGNPVSHSYSPAMQNAALRALGLNGVYVPFSPGRENLVQAVAGLRALGIAGVNVTVPYKEAVIPYLDELTETAALYGAVNTIVNRQGRLTGHNTDGPGFIKDLRKDYGHDPSRGPALVLGAGGSARAVVIALVQAGCPELALVNRNLDRARALADYVAVKTNFKVQVLEWDSGNRHLAEFVRRAALVVNCTPLGMSGKSGGDWPLPAGLPGSGQLAYDLVYNPPVTPFMARATGNGAAAANGLGMLLHQGALSLEAWTGLTAPLGVMQHALQRQAGV</sequence>
<feature type="binding site" evidence="8">
    <location>
        <position position="116"/>
    </location>
    <ligand>
        <name>shikimate</name>
        <dbReference type="ChEBI" id="CHEBI:36208"/>
    </ligand>
</feature>
<evidence type="ECO:0000256" key="4">
    <source>
        <dbReference type="ARBA" id="ARBA00022857"/>
    </source>
</evidence>
<evidence type="ECO:0000313" key="12">
    <source>
        <dbReference type="EMBL" id="AGL02068.1"/>
    </source>
</evidence>
<evidence type="ECO:0000256" key="6">
    <source>
        <dbReference type="ARBA" id="ARBA00023141"/>
    </source>
</evidence>
<feature type="domain" description="SDH C-terminal" evidence="11">
    <location>
        <begin position="278"/>
        <end position="308"/>
    </location>
</feature>
<dbReference type="KEGG" id="dgi:Desgi_2663"/>
<dbReference type="GO" id="GO:0009423">
    <property type="term" value="P:chorismate biosynthetic process"/>
    <property type="evidence" value="ECO:0007669"/>
    <property type="project" value="UniProtKB-UniRule"/>
</dbReference>
<evidence type="ECO:0000259" key="10">
    <source>
        <dbReference type="Pfam" id="PF08501"/>
    </source>
</evidence>
<feature type="active site" description="Proton acceptor" evidence="8">
    <location>
        <position position="95"/>
    </location>
</feature>
<protein>
    <recommendedName>
        <fullName evidence="2 8">Shikimate dehydrogenase (NADP(+))</fullName>
        <shortName evidence="8">SDH</shortName>
        <ecNumber evidence="2 8">1.1.1.25</ecNumber>
    </recommendedName>
</protein>
<evidence type="ECO:0000259" key="11">
    <source>
        <dbReference type="Pfam" id="PF18317"/>
    </source>
</evidence>
<evidence type="ECO:0000256" key="1">
    <source>
        <dbReference type="ARBA" id="ARBA00004871"/>
    </source>
</evidence>
<dbReference type="Proteomes" id="UP000013520">
    <property type="component" value="Chromosome"/>
</dbReference>
<dbReference type="GO" id="GO:0004764">
    <property type="term" value="F:shikimate 3-dehydrogenase (NADP+) activity"/>
    <property type="evidence" value="ECO:0007669"/>
    <property type="project" value="UniProtKB-UniRule"/>
</dbReference>
<feature type="domain" description="Quinate/shikimate 5-dehydrogenase/glutamyl-tRNA reductase" evidence="9">
    <location>
        <begin position="152"/>
        <end position="196"/>
    </location>
</feature>
<dbReference type="eggNOG" id="COG0169">
    <property type="taxonomic scope" value="Bacteria"/>
</dbReference>
<keyword evidence="3 8" id="KW-0028">Amino-acid biosynthesis</keyword>
<proteinExistence type="inferred from homology"/>
<dbReference type="CDD" id="cd01065">
    <property type="entry name" value="NAD_bind_Shikimate_DH"/>
    <property type="match status" value="1"/>
</dbReference>
<dbReference type="AlphaFoldDB" id="R4KFU9"/>
<keyword evidence="5 8" id="KW-0560">Oxidoreductase</keyword>
<dbReference type="UniPathway" id="UPA00053">
    <property type="reaction ID" value="UER00087"/>
</dbReference>
<name>R4KFU9_9FIRM</name>
<feature type="binding site" evidence="8">
    <location>
        <position position="91"/>
    </location>
    <ligand>
        <name>shikimate</name>
        <dbReference type="ChEBI" id="CHEBI:36208"/>
    </ligand>
</feature>
<dbReference type="InterPro" id="IPR022893">
    <property type="entry name" value="Shikimate_DH_fam"/>
</dbReference>
<accession>R4KFU9</accession>
<feature type="binding site" evidence="8">
    <location>
        <begin position="44"/>
        <end position="46"/>
    </location>
    <ligand>
        <name>shikimate</name>
        <dbReference type="ChEBI" id="CHEBI:36208"/>
    </ligand>
</feature>
<comment type="catalytic activity">
    <reaction evidence="7 8">
        <text>shikimate + NADP(+) = 3-dehydroshikimate + NADPH + H(+)</text>
        <dbReference type="Rhea" id="RHEA:17737"/>
        <dbReference type="ChEBI" id="CHEBI:15378"/>
        <dbReference type="ChEBI" id="CHEBI:16630"/>
        <dbReference type="ChEBI" id="CHEBI:36208"/>
        <dbReference type="ChEBI" id="CHEBI:57783"/>
        <dbReference type="ChEBI" id="CHEBI:58349"/>
        <dbReference type="EC" id="1.1.1.25"/>
    </reaction>
</comment>
<feature type="binding site" evidence="8">
    <location>
        <position position="255"/>
    </location>
    <ligand>
        <name>NADP(+)</name>
        <dbReference type="ChEBI" id="CHEBI:58349"/>
    </ligand>
</feature>
<keyword evidence="6 8" id="KW-0057">Aromatic amino acid biosynthesis</keyword>